<proteinExistence type="inferred from homology"/>
<sequence>MLYRVTFQDNPGKEHLRQRHMTEHLVFLARHGAAILGAGPLLDGTQGRGGMWLVEAATRADVQTLVEKDPFWPTGLRQSVSILEWRQVFRDGQPVELAARALQT</sequence>
<dbReference type="InterPro" id="IPR011008">
    <property type="entry name" value="Dimeric_a/b-barrel"/>
</dbReference>
<evidence type="ECO:0000259" key="2">
    <source>
        <dbReference type="Pfam" id="PF03795"/>
    </source>
</evidence>
<accession>A0A6B2NRU4</accession>
<dbReference type="Gene3D" id="3.30.70.1060">
    <property type="entry name" value="Dimeric alpha+beta barrel"/>
    <property type="match status" value="1"/>
</dbReference>
<dbReference type="RefSeq" id="WP_164131921.1">
    <property type="nucleotide sequence ID" value="NZ_JAAGOX010000043.1"/>
</dbReference>
<name>A0A6B2NRU4_9RHOB</name>
<feature type="domain" description="YCII-related" evidence="2">
    <location>
        <begin position="1"/>
        <end position="86"/>
    </location>
</feature>
<dbReference type="Pfam" id="PF03795">
    <property type="entry name" value="YCII"/>
    <property type="match status" value="1"/>
</dbReference>
<evidence type="ECO:0000256" key="1">
    <source>
        <dbReference type="ARBA" id="ARBA00007689"/>
    </source>
</evidence>
<dbReference type="InterPro" id="IPR005545">
    <property type="entry name" value="YCII"/>
</dbReference>
<protein>
    <recommendedName>
        <fullName evidence="2">YCII-related domain-containing protein</fullName>
    </recommendedName>
</protein>
<dbReference type="AlphaFoldDB" id="A0A6B2NRU4"/>
<reference evidence="3" key="1">
    <citation type="submission" date="2020-02" db="EMBL/GenBank/DDBJ databases">
        <title>Delineation of the pyrene-degrading pathway in Roseobacter clade bacteria by genomic analysis.</title>
        <authorList>
            <person name="Zhou H."/>
            <person name="Wang H."/>
        </authorList>
    </citation>
    <scope>NUCLEOTIDE SEQUENCE</scope>
    <source>
        <strain evidence="3">PrR005</strain>
    </source>
</reference>
<comment type="similarity">
    <text evidence="1">Belongs to the YciI family.</text>
</comment>
<dbReference type="EMBL" id="JAAGOX010000043">
    <property type="protein sequence ID" value="NDW46901.1"/>
    <property type="molecule type" value="Genomic_DNA"/>
</dbReference>
<organism evidence="3">
    <name type="scientific">Ruegeria sp. PrR005</name>
    <dbReference type="NCBI Taxonomy" id="2706882"/>
    <lineage>
        <taxon>Bacteria</taxon>
        <taxon>Pseudomonadati</taxon>
        <taxon>Pseudomonadota</taxon>
        <taxon>Alphaproteobacteria</taxon>
        <taxon>Rhodobacterales</taxon>
        <taxon>Roseobacteraceae</taxon>
        <taxon>Ruegeria</taxon>
    </lineage>
</organism>
<gene>
    <name evidence="3" type="ORF">G0P99_18295</name>
</gene>
<comment type="caution">
    <text evidence="3">The sequence shown here is derived from an EMBL/GenBank/DDBJ whole genome shotgun (WGS) entry which is preliminary data.</text>
</comment>
<evidence type="ECO:0000313" key="3">
    <source>
        <dbReference type="EMBL" id="NDW46901.1"/>
    </source>
</evidence>
<dbReference type="SUPFAM" id="SSF54909">
    <property type="entry name" value="Dimeric alpha+beta barrel"/>
    <property type="match status" value="1"/>
</dbReference>